<keyword evidence="2" id="KW-0472">Membrane</keyword>
<dbReference type="OrthoDB" id="2290255at2759"/>
<feature type="domain" description="DUF7721" evidence="3">
    <location>
        <begin position="327"/>
        <end position="409"/>
    </location>
</feature>
<dbReference type="PANTHER" id="PTHR39477">
    <property type="entry name" value="CHROMOSOME 8, WHOLE GENOME SHOTGUN SEQUENCE"/>
    <property type="match status" value="1"/>
</dbReference>
<dbReference type="HOGENOM" id="CLU_488505_0_0_1"/>
<dbReference type="Proteomes" id="UP000011668">
    <property type="component" value="Unassembled WGS sequence"/>
</dbReference>
<keyword evidence="5" id="KW-1185">Reference proteome</keyword>
<sequence length="558" mass="60424">MSLIIDWHFAIHTPAYVEFGWVGLAAGLELASVVLAGISAPQAEVCSLDKTSFGVYEGLVTSGRRVCSNWTAVLVTSVISLIMFIFHFMWHIIFRLWHRAALARRPTAPIDLWNTPIPKYYPINPQETVKREDAAFLALGERGIKPEDSIVMDPYSRIFKPVAVRKAEKLVKNGTIGHEMPVVNVIVSIEDREAKCVQGNASETTLNAPPGIELNMKAVDVCDYVSHVMMTDIGGKPKYISQAAVSVDLYRYSIFSDRTMDNFINLAKQGYEAYSESQKAQHGGQGQTQQGIAPQGGYGGNPTQGEYGHNQPSSGGYGGPQFGPSIDQQAAVQNATQHSGGTGDTSLFSTALGFLNQNQAQHTEPINEQHVQNAHAEAYEKGKASSLDAGSLGAAAAMQVLKNFTSGSGPTGSGGGDSRSQLIGMAMSEASKLFESQESKTGQKQDAVNSAAMTVMKLLVQSKTGPGATNAGGNDFGSLLNLPIVWNYYYHLQIKEGEWEFLLQLIRPKLSPGGMFLFRISAIFVIQPSLPRFIPLVRRGISRPGRVLNVIHAVNGLY</sequence>
<organism evidence="4 5">
    <name type="scientific">Thanatephorus cucumeris (strain AG1-IA)</name>
    <name type="common">Rice sheath blight fungus</name>
    <name type="synonym">Rhizoctonia solani</name>
    <dbReference type="NCBI Taxonomy" id="983506"/>
    <lineage>
        <taxon>Eukaryota</taxon>
        <taxon>Fungi</taxon>
        <taxon>Dikarya</taxon>
        <taxon>Basidiomycota</taxon>
        <taxon>Agaricomycotina</taxon>
        <taxon>Agaricomycetes</taxon>
        <taxon>Cantharellales</taxon>
        <taxon>Ceratobasidiaceae</taxon>
        <taxon>Rhizoctonia</taxon>
        <taxon>Rhizoctonia solani AG-1</taxon>
    </lineage>
</organism>
<keyword evidence="2" id="KW-1133">Transmembrane helix</keyword>
<dbReference type="AlphaFoldDB" id="L8WNX8"/>
<dbReference type="STRING" id="983506.L8WNX8"/>
<gene>
    <name evidence="4" type="ORF">AG1IA_06127</name>
</gene>
<evidence type="ECO:0000259" key="3">
    <source>
        <dbReference type="Pfam" id="PF24845"/>
    </source>
</evidence>
<protein>
    <recommendedName>
        <fullName evidence="3">DUF7721 domain-containing protein</fullName>
    </recommendedName>
</protein>
<keyword evidence="2" id="KW-0812">Transmembrane</keyword>
<feature type="transmembrane region" description="Helical" evidence="2">
    <location>
        <begin position="70"/>
        <end position="94"/>
    </location>
</feature>
<dbReference type="InterPro" id="IPR056138">
    <property type="entry name" value="DUF7721"/>
</dbReference>
<evidence type="ECO:0000313" key="5">
    <source>
        <dbReference type="Proteomes" id="UP000011668"/>
    </source>
</evidence>
<dbReference type="EMBL" id="AFRT01001600">
    <property type="protein sequence ID" value="ELU39846.1"/>
    <property type="molecule type" value="Genomic_DNA"/>
</dbReference>
<evidence type="ECO:0000256" key="2">
    <source>
        <dbReference type="SAM" id="Phobius"/>
    </source>
</evidence>
<name>L8WNX8_THACA</name>
<dbReference type="Pfam" id="PF24845">
    <property type="entry name" value="DUF7721"/>
    <property type="match status" value="1"/>
</dbReference>
<accession>L8WNX8</accession>
<dbReference type="PANTHER" id="PTHR39477:SF1">
    <property type="entry name" value="BETA-FLANKING PROTEIN"/>
    <property type="match status" value="1"/>
</dbReference>
<comment type="caution">
    <text evidence="4">The sequence shown here is derived from an EMBL/GenBank/DDBJ whole genome shotgun (WGS) entry which is preliminary data.</text>
</comment>
<evidence type="ECO:0000313" key="4">
    <source>
        <dbReference type="EMBL" id="ELU39846.1"/>
    </source>
</evidence>
<evidence type="ECO:0000256" key="1">
    <source>
        <dbReference type="SAM" id="MobiDB-lite"/>
    </source>
</evidence>
<feature type="region of interest" description="Disordered" evidence="1">
    <location>
        <begin position="277"/>
        <end position="344"/>
    </location>
</feature>
<feature type="compositionally biased region" description="Polar residues" evidence="1">
    <location>
        <begin position="326"/>
        <end position="344"/>
    </location>
</feature>
<reference evidence="4 5" key="1">
    <citation type="journal article" date="2013" name="Nat. Commun.">
        <title>The evolution and pathogenic mechanisms of the rice sheath blight pathogen.</title>
        <authorList>
            <person name="Zheng A."/>
            <person name="Lin R."/>
            <person name="Xu L."/>
            <person name="Qin P."/>
            <person name="Tang C."/>
            <person name="Ai P."/>
            <person name="Zhang D."/>
            <person name="Liu Y."/>
            <person name="Sun Z."/>
            <person name="Feng H."/>
            <person name="Wang Y."/>
            <person name="Chen Y."/>
            <person name="Liang X."/>
            <person name="Fu R."/>
            <person name="Li Q."/>
            <person name="Zhang J."/>
            <person name="Yu X."/>
            <person name="Xie Z."/>
            <person name="Ding L."/>
            <person name="Guan P."/>
            <person name="Tang J."/>
            <person name="Liang Y."/>
            <person name="Wang S."/>
            <person name="Deng Q."/>
            <person name="Li S."/>
            <person name="Zhu J."/>
            <person name="Wang L."/>
            <person name="Liu H."/>
            <person name="Li P."/>
        </authorList>
    </citation>
    <scope>NUCLEOTIDE SEQUENCE [LARGE SCALE GENOMIC DNA]</scope>
    <source>
        <strain evidence="5">AG-1 IA</strain>
    </source>
</reference>
<proteinExistence type="predicted"/>